<feature type="signal peptide" evidence="1">
    <location>
        <begin position="1"/>
        <end position="20"/>
    </location>
</feature>
<dbReference type="AlphaFoldDB" id="A0A917MJ97"/>
<comment type="caution">
    <text evidence="2">The sequence shown here is derived from an EMBL/GenBank/DDBJ whole genome shotgun (WGS) entry which is preliminary data.</text>
</comment>
<reference evidence="2" key="1">
    <citation type="journal article" date="2014" name="Int. J. Syst. Evol. Microbiol.">
        <title>Complete genome sequence of Corynebacterium casei LMG S-19264T (=DSM 44701T), isolated from a smear-ripened cheese.</title>
        <authorList>
            <consortium name="US DOE Joint Genome Institute (JGI-PGF)"/>
            <person name="Walter F."/>
            <person name="Albersmeier A."/>
            <person name="Kalinowski J."/>
            <person name="Ruckert C."/>
        </authorList>
    </citation>
    <scope>NUCLEOTIDE SEQUENCE</scope>
    <source>
        <strain evidence="2">CGMCC 1.12214</strain>
    </source>
</reference>
<dbReference type="EMBL" id="BMES01000001">
    <property type="protein sequence ID" value="GGH16204.1"/>
    <property type="molecule type" value="Genomic_DNA"/>
</dbReference>
<protein>
    <recommendedName>
        <fullName evidence="4">Lipoprotein</fullName>
    </recommendedName>
</protein>
<evidence type="ECO:0000313" key="2">
    <source>
        <dbReference type="EMBL" id="GGH16204.1"/>
    </source>
</evidence>
<keyword evidence="1" id="KW-0732">Signal</keyword>
<gene>
    <name evidence="2" type="ORF">GCM10007036_16720</name>
</gene>
<evidence type="ECO:0008006" key="4">
    <source>
        <dbReference type="Google" id="ProtNLM"/>
    </source>
</evidence>
<accession>A0A917MJ97</accession>
<keyword evidence="3" id="KW-1185">Reference proteome</keyword>
<dbReference type="Proteomes" id="UP000603912">
    <property type="component" value="Unassembled WGS sequence"/>
</dbReference>
<evidence type="ECO:0000313" key="3">
    <source>
        <dbReference type="Proteomes" id="UP000603912"/>
    </source>
</evidence>
<proteinExistence type="predicted"/>
<reference evidence="2" key="2">
    <citation type="submission" date="2020-09" db="EMBL/GenBank/DDBJ databases">
        <authorList>
            <person name="Sun Q."/>
            <person name="Zhou Y."/>
        </authorList>
    </citation>
    <scope>NUCLEOTIDE SEQUENCE</scope>
    <source>
        <strain evidence="2">CGMCC 1.12214</strain>
    </source>
</reference>
<name>A0A917MJ97_9HYPH</name>
<evidence type="ECO:0000256" key="1">
    <source>
        <dbReference type="SAM" id="SignalP"/>
    </source>
</evidence>
<feature type="chain" id="PRO_5038080368" description="Lipoprotein" evidence="1">
    <location>
        <begin position="21"/>
        <end position="121"/>
    </location>
</feature>
<organism evidence="2 3">
    <name type="scientific">Alsobacter metallidurans</name>
    <dbReference type="NCBI Taxonomy" id="340221"/>
    <lineage>
        <taxon>Bacteria</taxon>
        <taxon>Pseudomonadati</taxon>
        <taxon>Pseudomonadota</taxon>
        <taxon>Alphaproteobacteria</taxon>
        <taxon>Hyphomicrobiales</taxon>
        <taxon>Alsobacteraceae</taxon>
        <taxon>Alsobacter</taxon>
    </lineage>
</organism>
<dbReference type="PROSITE" id="PS51257">
    <property type="entry name" value="PROKAR_LIPOPROTEIN"/>
    <property type="match status" value="1"/>
</dbReference>
<sequence length="121" mass="12821">MARVFVVVAMATALSGCVTAQEQMQQEQARWDGYLGRTVADFISATMLTPVDKYDLSGSRVFVFAGAPRTTVLPGSYGVPTVGADATCRVQVEAVNDRASNTADGWCIVQIRRAGGCDGLV</sequence>